<dbReference type="CDD" id="cd05819">
    <property type="entry name" value="NHL"/>
    <property type="match status" value="1"/>
</dbReference>
<name>A0A815A291_9BILA</name>
<dbReference type="PANTHER" id="PTHR24049">
    <property type="entry name" value="CRUMBS FAMILY MEMBER"/>
    <property type="match status" value="1"/>
</dbReference>
<dbReference type="Proteomes" id="UP000663860">
    <property type="component" value="Unassembled WGS sequence"/>
</dbReference>
<keyword evidence="3" id="KW-0677">Repeat</keyword>
<keyword evidence="8" id="KW-0812">Transmembrane</keyword>
<dbReference type="EMBL" id="CAJNOE010000510">
    <property type="protein sequence ID" value="CAF1250188.1"/>
    <property type="molecule type" value="Genomic_DNA"/>
</dbReference>
<evidence type="ECO:0000256" key="4">
    <source>
        <dbReference type="ARBA" id="ARBA00023157"/>
    </source>
</evidence>
<dbReference type="FunFam" id="2.10.25.10:FF:000173">
    <property type="entry name" value="Neurogenic locus notch protein 2"/>
    <property type="match status" value="1"/>
</dbReference>
<feature type="signal peptide" evidence="9">
    <location>
        <begin position="1"/>
        <end position="21"/>
    </location>
</feature>
<dbReference type="Pfam" id="PF01436">
    <property type="entry name" value="NHL"/>
    <property type="match status" value="1"/>
</dbReference>
<feature type="disulfide bond" evidence="6">
    <location>
        <begin position="482"/>
        <end position="491"/>
    </location>
</feature>
<proteinExistence type="predicted"/>
<dbReference type="AlphaFoldDB" id="A0A815A291"/>
<feature type="domain" description="EGF-like" evidence="10">
    <location>
        <begin position="494"/>
        <end position="531"/>
    </location>
</feature>
<dbReference type="SUPFAM" id="SSF57196">
    <property type="entry name" value="EGF/Laminin"/>
    <property type="match status" value="3"/>
</dbReference>
<evidence type="ECO:0000256" key="2">
    <source>
        <dbReference type="ARBA" id="ARBA00022729"/>
    </source>
</evidence>
<dbReference type="CDD" id="cd00054">
    <property type="entry name" value="EGF_CA"/>
    <property type="match status" value="3"/>
</dbReference>
<organism evidence="11 13">
    <name type="scientific">Adineta steineri</name>
    <dbReference type="NCBI Taxonomy" id="433720"/>
    <lineage>
        <taxon>Eukaryota</taxon>
        <taxon>Metazoa</taxon>
        <taxon>Spiralia</taxon>
        <taxon>Gnathifera</taxon>
        <taxon>Rotifera</taxon>
        <taxon>Eurotatoria</taxon>
        <taxon>Bdelloidea</taxon>
        <taxon>Adinetida</taxon>
        <taxon>Adinetidae</taxon>
        <taxon>Adineta</taxon>
    </lineage>
</organism>
<dbReference type="InterPro" id="IPR011042">
    <property type="entry name" value="6-blade_b-propeller_TolB-like"/>
</dbReference>
<sequence length="626" mass="69325">MVLLIEYKLWIIMMILKQLSAVSYNQPKICPNASWELNGTTFATNYGPGPYSGIFINTNNTIYIPNNVSGSIQIWSNESLNPSTTISANLSNPYSIFVTTNGDIYVDNAYSYGRVDKWTNNGSNRSTAMFVNSACYGLFIDTNDTLYCSTSNRNQVVKKLLNDSSSTLAIAAGKNISGSTSDMLQNPYGIFVDVNFDLYVADCGNDRIQLFSLGQLNGTTVAGNGSVNPTGILNCPRGIVLDAHNQLYIVDSTNHRIIRLGPNGFQCIIGCSNQSGSTPDKLNLPRTLYFDSYGNIFVTDYKNNRTQKFRLLNNSCDDHTTQQSIMTTTMAGVSSSSTIINQNLLTTDTTVFDQKGTTNQETTSGMSSLISITRTTSLSKTIYETSSMTNHYAQSLSLLPFFVAPPCSNEYKIGMNCNSSIAPCDILNPCQNYGTCFNNNETLYGYTCSCTSDFSGSECEINTCWNNGTCIERTAASFNCSCQSGWQGLHCEIKINYCENVTCFNSGICRSLLLDYTCECLSKSFTGRHCEITQETMVIHQMVSKSIGYISIIFIVGVCMFFVIMDIFKYCFRIDPAKSQLKKTQQKKRPKKAKRPLIIQKFAYVNASPLKAKIQEELSVVKKTNI</sequence>
<comment type="caution">
    <text evidence="11">The sequence shown here is derived from an EMBL/GenBank/DDBJ whole genome shotgun (WGS) entry which is preliminary data.</text>
</comment>
<dbReference type="SMART" id="SM00179">
    <property type="entry name" value="EGF_CA"/>
    <property type="match status" value="2"/>
</dbReference>
<dbReference type="EMBL" id="CAJOBB010000983">
    <property type="protein sequence ID" value="CAF3788618.1"/>
    <property type="molecule type" value="Genomic_DNA"/>
</dbReference>
<dbReference type="SUPFAM" id="SSF63829">
    <property type="entry name" value="Calcium-dependent phosphotriesterase"/>
    <property type="match status" value="1"/>
</dbReference>
<evidence type="ECO:0000256" key="8">
    <source>
        <dbReference type="SAM" id="Phobius"/>
    </source>
</evidence>
<keyword evidence="8" id="KW-1133">Transmembrane helix</keyword>
<evidence type="ECO:0000256" key="5">
    <source>
        <dbReference type="ARBA" id="ARBA00023180"/>
    </source>
</evidence>
<protein>
    <recommendedName>
        <fullName evidence="10">EGF-like domain-containing protein</fullName>
    </recommendedName>
</protein>
<dbReference type="InterPro" id="IPR051022">
    <property type="entry name" value="Notch_Cell-Fate_Det"/>
</dbReference>
<dbReference type="Gene3D" id="2.40.10.500">
    <property type="match status" value="2"/>
</dbReference>
<dbReference type="Gene3D" id="2.120.10.30">
    <property type="entry name" value="TolB, C-terminal domain"/>
    <property type="match status" value="1"/>
</dbReference>
<evidence type="ECO:0000313" key="12">
    <source>
        <dbReference type="EMBL" id="CAF3788618.1"/>
    </source>
</evidence>
<dbReference type="PROSITE" id="PS00022">
    <property type="entry name" value="EGF_1"/>
    <property type="match status" value="1"/>
</dbReference>
<dbReference type="InterPro" id="IPR001881">
    <property type="entry name" value="EGF-like_Ca-bd_dom"/>
</dbReference>
<evidence type="ECO:0000256" key="6">
    <source>
        <dbReference type="PROSITE-ProRule" id="PRU00076"/>
    </source>
</evidence>
<keyword evidence="1 6" id="KW-0245">EGF-like domain</keyword>
<dbReference type="PROSITE" id="PS51125">
    <property type="entry name" value="NHL"/>
    <property type="match status" value="1"/>
</dbReference>
<dbReference type="GO" id="GO:0005509">
    <property type="term" value="F:calcium ion binding"/>
    <property type="evidence" value="ECO:0007669"/>
    <property type="project" value="InterPro"/>
</dbReference>
<dbReference type="Gene3D" id="2.10.25.10">
    <property type="entry name" value="Laminin"/>
    <property type="match status" value="3"/>
</dbReference>
<dbReference type="PROSITE" id="PS01186">
    <property type="entry name" value="EGF_2"/>
    <property type="match status" value="1"/>
</dbReference>
<evidence type="ECO:0000256" key="1">
    <source>
        <dbReference type="ARBA" id="ARBA00022536"/>
    </source>
</evidence>
<feature type="domain" description="EGF-like" evidence="10">
    <location>
        <begin position="455"/>
        <end position="492"/>
    </location>
</feature>
<dbReference type="PROSITE" id="PS50026">
    <property type="entry name" value="EGF_3"/>
    <property type="match status" value="2"/>
</dbReference>
<keyword evidence="2 9" id="KW-0732">Signal</keyword>
<evidence type="ECO:0000313" key="11">
    <source>
        <dbReference type="EMBL" id="CAF1250188.1"/>
    </source>
</evidence>
<evidence type="ECO:0000256" key="7">
    <source>
        <dbReference type="PROSITE-ProRule" id="PRU00504"/>
    </source>
</evidence>
<dbReference type="SMART" id="SM00181">
    <property type="entry name" value="EGF"/>
    <property type="match status" value="3"/>
</dbReference>
<accession>A0A815A291</accession>
<feature type="chain" id="PRO_5036411241" description="EGF-like domain-containing protein" evidence="9">
    <location>
        <begin position="22"/>
        <end position="626"/>
    </location>
</feature>
<keyword evidence="5" id="KW-0325">Glycoprotein</keyword>
<evidence type="ECO:0000256" key="9">
    <source>
        <dbReference type="SAM" id="SignalP"/>
    </source>
</evidence>
<evidence type="ECO:0000259" key="10">
    <source>
        <dbReference type="PROSITE" id="PS50026"/>
    </source>
</evidence>
<dbReference type="Proteomes" id="UP000663868">
    <property type="component" value="Unassembled WGS sequence"/>
</dbReference>
<feature type="repeat" description="NHL" evidence="7">
    <location>
        <begin position="233"/>
        <end position="263"/>
    </location>
</feature>
<comment type="caution">
    <text evidence="6">Lacks conserved residue(s) required for the propagation of feature annotation.</text>
</comment>
<dbReference type="InterPro" id="IPR000742">
    <property type="entry name" value="EGF"/>
</dbReference>
<evidence type="ECO:0000256" key="3">
    <source>
        <dbReference type="ARBA" id="ARBA00022737"/>
    </source>
</evidence>
<keyword evidence="4 6" id="KW-1015">Disulfide bond</keyword>
<gene>
    <name evidence="11" type="ORF">IZO911_LOCUS31299</name>
    <name evidence="12" type="ORF">KXQ929_LOCUS16316</name>
</gene>
<keyword evidence="8" id="KW-0472">Membrane</keyword>
<feature type="transmembrane region" description="Helical" evidence="8">
    <location>
        <begin position="547"/>
        <end position="568"/>
    </location>
</feature>
<evidence type="ECO:0000313" key="13">
    <source>
        <dbReference type="Proteomes" id="UP000663860"/>
    </source>
</evidence>
<dbReference type="PANTHER" id="PTHR24049:SF29">
    <property type="entry name" value="EGF-LIKE DOMAIN-CONTAINING PROTEIN"/>
    <property type="match status" value="1"/>
</dbReference>
<dbReference type="InterPro" id="IPR001258">
    <property type="entry name" value="NHL_repeat"/>
</dbReference>
<reference evidence="11" key="1">
    <citation type="submission" date="2021-02" db="EMBL/GenBank/DDBJ databases">
        <authorList>
            <person name="Nowell W R."/>
        </authorList>
    </citation>
    <scope>NUCLEOTIDE SEQUENCE</scope>
</reference>